<evidence type="ECO:0000313" key="3">
    <source>
        <dbReference type="EMBL" id="KNG95340.1"/>
    </source>
</evidence>
<name>A0A0L1JUA8_9RHOB</name>
<keyword evidence="1" id="KW-0560">Oxidoreductase</keyword>
<dbReference type="STRING" id="1317121.ATO11_01565"/>
<proteinExistence type="predicted"/>
<gene>
    <name evidence="3" type="ORF">ATO11_01565</name>
</gene>
<dbReference type="AlphaFoldDB" id="A0A0L1JUA8"/>
<feature type="domain" description="FAD dependent oxidoreductase" evidence="2">
    <location>
        <begin position="8"/>
        <end position="337"/>
    </location>
</feature>
<dbReference type="Gene3D" id="3.50.50.60">
    <property type="entry name" value="FAD/NAD(P)-binding domain"/>
    <property type="match status" value="1"/>
</dbReference>
<dbReference type="Gene3D" id="3.30.9.10">
    <property type="entry name" value="D-Amino Acid Oxidase, subunit A, domain 2"/>
    <property type="match status" value="1"/>
</dbReference>
<protein>
    <recommendedName>
        <fullName evidence="2">FAD dependent oxidoreductase domain-containing protein</fullName>
    </recommendedName>
</protein>
<dbReference type="EMBL" id="AQQZ01000001">
    <property type="protein sequence ID" value="KNG95340.1"/>
    <property type="molecule type" value="Genomic_DNA"/>
</dbReference>
<dbReference type="InterPro" id="IPR036188">
    <property type="entry name" value="FAD/NAD-bd_sf"/>
</dbReference>
<accession>A0A0L1JUA8</accession>
<dbReference type="GO" id="GO:0005737">
    <property type="term" value="C:cytoplasm"/>
    <property type="evidence" value="ECO:0007669"/>
    <property type="project" value="TreeGrafter"/>
</dbReference>
<reference evidence="3 4" key="1">
    <citation type="journal article" date="2015" name="Int. J. Syst. Evol. Microbiol.">
        <title>Aestuariivita atlantica sp. nov., isolated from deep sea sediment of the Atlantic Ocean.</title>
        <authorList>
            <person name="Li G."/>
            <person name="Lai Q."/>
            <person name="Du Y."/>
            <person name="Liu X."/>
            <person name="Sun F."/>
            <person name="Shao Z."/>
        </authorList>
    </citation>
    <scope>NUCLEOTIDE SEQUENCE [LARGE SCALE GENOMIC DNA]</scope>
    <source>
        <strain evidence="3 4">22II-S11-z3</strain>
    </source>
</reference>
<dbReference type="PANTHER" id="PTHR13847:SF289">
    <property type="entry name" value="GLYCINE OXIDASE"/>
    <property type="match status" value="1"/>
</dbReference>
<dbReference type="SUPFAM" id="SSF51905">
    <property type="entry name" value="FAD/NAD(P)-binding domain"/>
    <property type="match status" value="1"/>
</dbReference>
<sequence>MRDLVQHIVVVGAGVIGSAIALKAQERGARVTLVDAGAARASDASFGWINASFYLSEDHFRLRSEGLEAYRRLSRDLDLPLTRAGCLSWEFAGEELARVHGELTGLGYPVERVDAARMADLEPALQGAPEEGLLFQTEAVAEPAALVRALGAAALARGARAIRGVAVTGLVMSGDRVSGVDTTAGRIEADMVVVAAGTASEAVLRSAGIALPMLPRPAYILETPPRPRMLNRVLATTGGEVRQRADGVIVMPTSAAHQRDDAAALEDAPGEAADAALARLQEVLPQAGRDWAQVRLAHRPMPADGLPVIGAAAPGVYAATMHSGLTLAAITGELAAQEICEGPSNTSTAMLAQFRPQRFA</sequence>
<evidence type="ECO:0000313" key="4">
    <source>
        <dbReference type="Proteomes" id="UP000036938"/>
    </source>
</evidence>
<comment type="caution">
    <text evidence="3">The sequence shown here is derived from an EMBL/GenBank/DDBJ whole genome shotgun (WGS) entry which is preliminary data.</text>
</comment>
<dbReference type="PANTHER" id="PTHR13847">
    <property type="entry name" value="SARCOSINE DEHYDROGENASE-RELATED"/>
    <property type="match status" value="1"/>
</dbReference>
<dbReference type="Proteomes" id="UP000036938">
    <property type="component" value="Unassembled WGS sequence"/>
</dbReference>
<dbReference type="InterPro" id="IPR006076">
    <property type="entry name" value="FAD-dep_OxRdtase"/>
</dbReference>
<organism evidence="3 4">
    <name type="scientific">Pseudaestuariivita atlantica</name>
    <dbReference type="NCBI Taxonomy" id="1317121"/>
    <lineage>
        <taxon>Bacteria</taxon>
        <taxon>Pseudomonadati</taxon>
        <taxon>Pseudomonadota</taxon>
        <taxon>Alphaproteobacteria</taxon>
        <taxon>Rhodobacterales</taxon>
        <taxon>Paracoccaceae</taxon>
        <taxon>Pseudaestuariivita</taxon>
    </lineage>
</organism>
<evidence type="ECO:0000259" key="2">
    <source>
        <dbReference type="Pfam" id="PF01266"/>
    </source>
</evidence>
<evidence type="ECO:0000256" key="1">
    <source>
        <dbReference type="ARBA" id="ARBA00023002"/>
    </source>
</evidence>
<dbReference type="OrthoDB" id="8993739at2"/>
<keyword evidence="4" id="KW-1185">Reference proteome</keyword>
<dbReference type="Pfam" id="PF01266">
    <property type="entry name" value="DAO"/>
    <property type="match status" value="1"/>
</dbReference>
<dbReference type="GO" id="GO:0016491">
    <property type="term" value="F:oxidoreductase activity"/>
    <property type="evidence" value="ECO:0007669"/>
    <property type="project" value="UniProtKB-KW"/>
</dbReference>